<evidence type="ECO:0000256" key="18">
    <source>
        <dbReference type="ARBA" id="ARBA00031026"/>
    </source>
</evidence>
<dbReference type="NCBIfam" id="NF000755">
    <property type="entry name" value="PRK00046.1"/>
    <property type="match status" value="1"/>
</dbReference>
<keyword evidence="10 20" id="KW-0285">Flavoprotein</keyword>
<evidence type="ECO:0000313" key="23">
    <source>
        <dbReference type="Proteomes" id="UP001501337"/>
    </source>
</evidence>
<evidence type="ECO:0000256" key="6">
    <source>
        <dbReference type="ARBA" id="ARBA00012518"/>
    </source>
</evidence>
<name>A0ABP7Q8K5_9GAMM</name>
<keyword evidence="13 20" id="KW-0133">Cell shape</keyword>
<evidence type="ECO:0000256" key="19">
    <source>
        <dbReference type="ARBA" id="ARBA00048914"/>
    </source>
</evidence>
<keyword evidence="11 20" id="KW-0274">FAD</keyword>
<dbReference type="Gene3D" id="3.30.465.10">
    <property type="match status" value="1"/>
</dbReference>
<evidence type="ECO:0000256" key="20">
    <source>
        <dbReference type="HAMAP-Rule" id="MF_00037"/>
    </source>
</evidence>
<feature type="domain" description="FAD-binding PCMH-type" evidence="21">
    <location>
        <begin position="26"/>
        <end position="195"/>
    </location>
</feature>
<evidence type="ECO:0000256" key="3">
    <source>
        <dbReference type="ARBA" id="ARBA00004496"/>
    </source>
</evidence>
<evidence type="ECO:0000313" key="22">
    <source>
        <dbReference type="EMBL" id="GAA3978390.1"/>
    </source>
</evidence>
<dbReference type="PANTHER" id="PTHR21071">
    <property type="entry name" value="UDP-N-ACETYLENOLPYRUVOYLGLUCOSAMINE REDUCTASE"/>
    <property type="match status" value="1"/>
</dbReference>
<keyword evidence="17 20" id="KW-0961">Cell wall biogenesis/degradation</keyword>
<dbReference type="PANTHER" id="PTHR21071:SF4">
    <property type="entry name" value="UDP-N-ACETYLENOLPYRUVOYLGLUCOSAMINE REDUCTASE"/>
    <property type="match status" value="1"/>
</dbReference>
<evidence type="ECO:0000256" key="10">
    <source>
        <dbReference type="ARBA" id="ARBA00022630"/>
    </source>
</evidence>
<keyword evidence="9 20" id="KW-0132">Cell division</keyword>
<feature type="active site" description="Proton donor" evidence="20">
    <location>
        <position position="253"/>
    </location>
</feature>
<keyword evidence="15 20" id="KW-0560">Oxidoreductase</keyword>
<protein>
    <recommendedName>
        <fullName evidence="7 20">UDP-N-acetylenolpyruvoylglucosamine reductase</fullName>
        <ecNumber evidence="6 20">1.3.1.98</ecNumber>
    </recommendedName>
    <alternativeName>
        <fullName evidence="18 20">UDP-N-acetylmuramate dehydrogenase</fullName>
    </alternativeName>
</protein>
<dbReference type="RefSeq" id="WP_344809532.1">
    <property type="nucleotide sequence ID" value="NZ_BAABBO010000022.1"/>
</dbReference>
<sequence>MPSQKDPDAIEGWQSEVDLECFNTLAIPAVAERFCQVVSLDQLRDSLATFSAAGYDNPLILGGGSNVVLTQARYPAVVHLQMTGIEFGERGRVQVAAGENWHAFVQTTLAHGCYGLENLALIPGSCGAAPIQNIGAYGVEVGEFIVAVSAVHRHTGKIQEFSAEACGFAYRDSYFKTTEGREWVVVRLHLQLRESARLNLDYPELARAWQAQVEWLSEAELAITDEARRLACVVAALRRHKLPDPAIKPNAGSFFKNPVVDSASFEQLQRQWPDIVAFPLANGQVKLAAGWMIDQAGHKGRVSDGVGLHDRQALVLVNPGHRNGEAVLAFASSIQADIARQFGLSLEIEPDQY</sequence>
<evidence type="ECO:0000256" key="7">
    <source>
        <dbReference type="ARBA" id="ARBA00015188"/>
    </source>
</evidence>
<evidence type="ECO:0000256" key="2">
    <source>
        <dbReference type="ARBA" id="ARBA00003921"/>
    </source>
</evidence>
<feature type="active site" evidence="20">
    <location>
        <position position="171"/>
    </location>
</feature>
<comment type="caution">
    <text evidence="22">The sequence shown here is derived from an EMBL/GenBank/DDBJ whole genome shotgun (WGS) entry which is preliminary data.</text>
</comment>
<comment type="cofactor">
    <cofactor evidence="1 20">
        <name>FAD</name>
        <dbReference type="ChEBI" id="CHEBI:57692"/>
    </cofactor>
</comment>
<dbReference type="Proteomes" id="UP001501337">
    <property type="component" value="Unassembled WGS sequence"/>
</dbReference>
<evidence type="ECO:0000256" key="16">
    <source>
        <dbReference type="ARBA" id="ARBA00023306"/>
    </source>
</evidence>
<accession>A0ABP7Q8K5</accession>
<evidence type="ECO:0000256" key="5">
    <source>
        <dbReference type="ARBA" id="ARBA00010485"/>
    </source>
</evidence>
<feature type="active site" evidence="20">
    <location>
        <position position="349"/>
    </location>
</feature>
<dbReference type="InterPro" id="IPR006094">
    <property type="entry name" value="Oxid_FAD_bind_N"/>
</dbReference>
<dbReference type="Gene3D" id="3.90.78.10">
    <property type="entry name" value="UDP-N-acetylenolpyruvoylglucosamine reductase, C-terminal domain"/>
    <property type="match status" value="1"/>
</dbReference>
<dbReference type="NCBIfam" id="TIGR00179">
    <property type="entry name" value="murB"/>
    <property type="match status" value="1"/>
</dbReference>
<dbReference type="SUPFAM" id="SSF56194">
    <property type="entry name" value="Uridine diphospho-N-Acetylenolpyruvylglucosamine reductase, MurB, C-terminal domain"/>
    <property type="match status" value="1"/>
</dbReference>
<evidence type="ECO:0000256" key="12">
    <source>
        <dbReference type="ARBA" id="ARBA00022857"/>
    </source>
</evidence>
<dbReference type="Pfam" id="PF02873">
    <property type="entry name" value="MurB_C"/>
    <property type="match status" value="1"/>
</dbReference>
<evidence type="ECO:0000256" key="11">
    <source>
        <dbReference type="ARBA" id="ARBA00022827"/>
    </source>
</evidence>
<proteinExistence type="inferred from homology"/>
<evidence type="ECO:0000256" key="8">
    <source>
        <dbReference type="ARBA" id="ARBA00022490"/>
    </source>
</evidence>
<evidence type="ECO:0000256" key="9">
    <source>
        <dbReference type="ARBA" id="ARBA00022618"/>
    </source>
</evidence>
<evidence type="ECO:0000256" key="17">
    <source>
        <dbReference type="ARBA" id="ARBA00023316"/>
    </source>
</evidence>
<evidence type="ECO:0000259" key="21">
    <source>
        <dbReference type="PROSITE" id="PS51387"/>
    </source>
</evidence>
<keyword evidence="14 20" id="KW-0573">Peptidoglycan synthesis</keyword>
<evidence type="ECO:0000256" key="4">
    <source>
        <dbReference type="ARBA" id="ARBA00004752"/>
    </source>
</evidence>
<keyword evidence="8 20" id="KW-0963">Cytoplasm</keyword>
<keyword evidence="23" id="KW-1185">Reference proteome</keyword>
<comment type="similarity">
    <text evidence="5 20">Belongs to the MurB family.</text>
</comment>
<keyword evidence="12 20" id="KW-0521">NADP</keyword>
<gene>
    <name evidence="20 22" type="primary">murB</name>
    <name evidence="22" type="ORF">GCM10022278_38800</name>
</gene>
<evidence type="ECO:0000256" key="13">
    <source>
        <dbReference type="ARBA" id="ARBA00022960"/>
    </source>
</evidence>
<dbReference type="EMBL" id="BAABBO010000022">
    <property type="protein sequence ID" value="GAA3978390.1"/>
    <property type="molecule type" value="Genomic_DNA"/>
</dbReference>
<dbReference type="InterPro" id="IPR016166">
    <property type="entry name" value="FAD-bd_PCMH"/>
</dbReference>
<comment type="subcellular location">
    <subcellularLocation>
        <location evidence="3 20">Cytoplasm</location>
    </subcellularLocation>
</comment>
<comment type="pathway">
    <text evidence="4 20">Cell wall biogenesis; peptidoglycan biosynthesis.</text>
</comment>
<dbReference type="InterPro" id="IPR036318">
    <property type="entry name" value="FAD-bd_PCMH-like_sf"/>
</dbReference>
<evidence type="ECO:0000256" key="1">
    <source>
        <dbReference type="ARBA" id="ARBA00001974"/>
    </source>
</evidence>
<comment type="catalytic activity">
    <reaction evidence="19 20">
        <text>UDP-N-acetyl-alpha-D-muramate + NADP(+) = UDP-N-acetyl-3-O-(1-carboxyvinyl)-alpha-D-glucosamine + NADPH + H(+)</text>
        <dbReference type="Rhea" id="RHEA:12248"/>
        <dbReference type="ChEBI" id="CHEBI:15378"/>
        <dbReference type="ChEBI" id="CHEBI:57783"/>
        <dbReference type="ChEBI" id="CHEBI:58349"/>
        <dbReference type="ChEBI" id="CHEBI:68483"/>
        <dbReference type="ChEBI" id="CHEBI:70757"/>
        <dbReference type="EC" id="1.3.1.98"/>
    </reaction>
</comment>
<evidence type="ECO:0000256" key="15">
    <source>
        <dbReference type="ARBA" id="ARBA00023002"/>
    </source>
</evidence>
<comment type="function">
    <text evidence="2 20">Cell wall formation.</text>
</comment>
<dbReference type="InterPro" id="IPR003170">
    <property type="entry name" value="MurB"/>
</dbReference>
<dbReference type="Gene3D" id="3.30.43.10">
    <property type="entry name" value="Uridine Diphospho-n-acetylenolpyruvylglucosamine Reductase, domain 2"/>
    <property type="match status" value="1"/>
</dbReference>
<dbReference type="InterPro" id="IPR036635">
    <property type="entry name" value="MurB_C_sf"/>
</dbReference>
<dbReference type="EC" id="1.3.1.98" evidence="6 20"/>
<dbReference type="InterPro" id="IPR011601">
    <property type="entry name" value="MurB_C"/>
</dbReference>
<dbReference type="SUPFAM" id="SSF56176">
    <property type="entry name" value="FAD-binding/transporter-associated domain-like"/>
    <property type="match status" value="1"/>
</dbReference>
<dbReference type="InterPro" id="IPR016169">
    <property type="entry name" value="FAD-bd_PCMH_sub2"/>
</dbReference>
<dbReference type="Pfam" id="PF01565">
    <property type="entry name" value="FAD_binding_4"/>
    <property type="match status" value="1"/>
</dbReference>
<keyword evidence="16 20" id="KW-0131">Cell cycle</keyword>
<reference evidence="23" key="1">
    <citation type="journal article" date="2019" name="Int. J. Syst. Evol. Microbiol.">
        <title>The Global Catalogue of Microorganisms (GCM) 10K type strain sequencing project: providing services to taxonomists for standard genome sequencing and annotation.</title>
        <authorList>
            <consortium name="The Broad Institute Genomics Platform"/>
            <consortium name="The Broad Institute Genome Sequencing Center for Infectious Disease"/>
            <person name="Wu L."/>
            <person name="Ma J."/>
        </authorList>
    </citation>
    <scope>NUCLEOTIDE SEQUENCE [LARGE SCALE GENOMIC DNA]</scope>
    <source>
        <strain evidence="23">JCM 17555</strain>
    </source>
</reference>
<dbReference type="InterPro" id="IPR016167">
    <property type="entry name" value="FAD-bd_PCMH_sub1"/>
</dbReference>
<dbReference type="PROSITE" id="PS51387">
    <property type="entry name" value="FAD_PCMH"/>
    <property type="match status" value="1"/>
</dbReference>
<dbReference type="HAMAP" id="MF_00037">
    <property type="entry name" value="MurB"/>
    <property type="match status" value="1"/>
</dbReference>
<evidence type="ECO:0000256" key="14">
    <source>
        <dbReference type="ARBA" id="ARBA00022984"/>
    </source>
</evidence>
<organism evidence="22 23">
    <name type="scientific">Allohahella marinimesophila</name>
    <dbReference type="NCBI Taxonomy" id="1054972"/>
    <lineage>
        <taxon>Bacteria</taxon>
        <taxon>Pseudomonadati</taxon>
        <taxon>Pseudomonadota</taxon>
        <taxon>Gammaproteobacteria</taxon>
        <taxon>Oceanospirillales</taxon>
        <taxon>Hahellaceae</taxon>
        <taxon>Allohahella</taxon>
    </lineage>
</organism>